<proteinExistence type="predicted"/>
<feature type="compositionally biased region" description="Basic and acidic residues" evidence="1">
    <location>
        <begin position="1"/>
        <end position="20"/>
    </location>
</feature>
<dbReference type="Proteomes" id="UP000070224">
    <property type="component" value="Unassembled WGS sequence"/>
</dbReference>
<comment type="caution">
    <text evidence="2">The sequence shown here is derived from an EMBL/GenBank/DDBJ whole genome shotgun (WGS) entry which is preliminary data.</text>
</comment>
<evidence type="ECO:0000313" key="2">
    <source>
        <dbReference type="EMBL" id="KXB76840.1"/>
    </source>
</evidence>
<dbReference type="AlphaFoldDB" id="A0A134BAF7"/>
<dbReference type="EMBL" id="LSDK01000055">
    <property type="protein sequence ID" value="KXB76840.1"/>
    <property type="molecule type" value="Genomic_DNA"/>
</dbReference>
<sequence>MRIQRILEGKAQKSPTDHKRIGGVMECGLHEREASYLMGT</sequence>
<evidence type="ECO:0000256" key="1">
    <source>
        <dbReference type="SAM" id="MobiDB-lite"/>
    </source>
</evidence>
<protein>
    <submittedName>
        <fullName evidence="2">Uncharacterized protein</fullName>
    </submittedName>
</protein>
<accession>A0A134BAF7</accession>
<evidence type="ECO:0000313" key="3">
    <source>
        <dbReference type="Proteomes" id="UP000070224"/>
    </source>
</evidence>
<feature type="region of interest" description="Disordered" evidence="1">
    <location>
        <begin position="1"/>
        <end position="21"/>
    </location>
</feature>
<name>A0A134BAF7_9PORP</name>
<reference evidence="3" key="1">
    <citation type="submission" date="2016-01" db="EMBL/GenBank/DDBJ databases">
        <authorList>
            <person name="Mitreva M."/>
            <person name="Pepin K.H."/>
            <person name="Mihindukulasuriya K.A."/>
            <person name="Fulton R."/>
            <person name="Fronick C."/>
            <person name="O'Laughlin M."/>
            <person name="Miner T."/>
            <person name="Herter B."/>
            <person name="Rosa B.A."/>
            <person name="Cordes M."/>
            <person name="Tomlinson C."/>
            <person name="Wollam A."/>
            <person name="Palsikar V.B."/>
            <person name="Mardis E.R."/>
            <person name="Wilson R.K."/>
        </authorList>
    </citation>
    <scope>NUCLEOTIDE SEQUENCE [LARGE SCALE GENOMIC DNA]</scope>
    <source>
        <strain evidence="3">KA00683</strain>
    </source>
</reference>
<keyword evidence="3" id="KW-1185">Reference proteome</keyword>
<organism evidence="2 3">
    <name type="scientific">Porphyromonas somerae</name>
    <dbReference type="NCBI Taxonomy" id="322095"/>
    <lineage>
        <taxon>Bacteria</taxon>
        <taxon>Pseudomonadati</taxon>
        <taxon>Bacteroidota</taxon>
        <taxon>Bacteroidia</taxon>
        <taxon>Bacteroidales</taxon>
        <taxon>Porphyromonadaceae</taxon>
        <taxon>Porphyromonas</taxon>
    </lineage>
</organism>
<gene>
    <name evidence="2" type="ORF">HMPREF3185_00779</name>
</gene>